<reference evidence="4 5" key="1">
    <citation type="submission" date="2018-02" db="EMBL/GenBank/DDBJ databases">
        <title>Complete genome sequence of Streptomyces dengpaensis, the producer of angucyclines.</title>
        <authorList>
            <person name="Yumei L."/>
        </authorList>
    </citation>
    <scope>NUCLEOTIDE SEQUENCE [LARGE SCALE GENOMIC DNA]</scope>
    <source>
        <strain evidence="4 5">XZHG99</strain>
    </source>
</reference>
<dbReference type="EMBL" id="CP026652">
    <property type="protein sequence ID" value="AVH56604.1"/>
    <property type="molecule type" value="Genomic_DNA"/>
</dbReference>
<evidence type="ECO:0000256" key="2">
    <source>
        <dbReference type="ARBA" id="ARBA00022704"/>
    </source>
</evidence>
<dbReference type="RefSeq" id="WP_099499796.1">
    <property type="nucleotide sequence ID" value="NZ_CP026652.1"/>
</dbReference>
<sequence length="152" mass="15352">MRRATHHRTIALTALALLLAGCGTQGGSDAGGSGTVSPSPTRTHQGCTTAKAELGAADTGHTYCLATGDVLRILLDGTTGRPWAPVTVSGSALRATNSGIVIQPGDAVAAFEAVSAGTARLSSSRPLCATEPGRVSCKGLQDWTVTVRVTKP</sequence>
<evidence type="ECO:0000313" key="4">
    <source>
        <dbReference type="EMBL" id="AVH56604.1"/>
    </source>
</evidence>
<protein>
    <recommendedName>
        <fullName evidence="6">Proteinase inhibitor I42 chagasin domain-containing protein</fullName>
    </recommendedName>
</protein>
<evidence type="ECO:0000313" key="5">
    <source>
        <dbReference type="Proteomes" id="UP000238413"/>
    </source>
</evidence>
<evidence type="ECO:0008006" key="6">
    <source>
        <dbReference type="Google" id="ProtNLM"/>
    </source>
</evidence>
<dbReference type="PROSITE" id="PS51257">
    <property type="entry name" value="PROKAR_LIPOPROTEIN"/>
    <property type="match status" value="1"/>
</dbReference>
<evidence type="ECO:0000256" key="1">
    <source>
        <dbReference type="ARBA" id="ARBA00022690"/>
    </source>
</evidence>
<evidence type="ECO:0000256" key="3">
    <source>
        <dbReference type="SAM" id="SignalP"/>
    </source>
</evidence>
<dbReference type="InterPro" id="IPR036331">
    <property type="entry name" value="Chagasin-like_sf"/>
</dbReference>
<feature type="chain" id="PRO_5045904186" description="Proteinase inhibitor I42 chagasin domain-containing protein" evidence="3">
    <location>
        <begin position="31"/>
        <end position="152"/>
    </location>
</feature>
<keyword evidence="2" id="KW-0789">Thiol protease inhibitor</keyword>
<dbReference type="Proteomes" id="UP000238413">
    <property type="component" value="Chromosome"/>
</dbReference>
<name>A0ABN5HZY3_9ACTN</name>
<accession>A0ABN5HZY3</accession>
<keyword evidence="1" id="KW-0646">Protease inhibitor</keyword>
<organism evidence="4 5">
    <name type="scientific">Streptomyces dengpaensis</name>
    <dbReference type="NCBI Taxonomy" id="2049881"/>
    <lineage>
        <taxon>Bacteria</taxon>
        <taxon>Bacillati</taxon>
        <taxon>Actinomycetota</taxon>
        <taxon>Actinomycetes</taxon>
        <taxon>Kitasatosporales</taxon>
        <taxon>Streptomycetaceae</taxon>
        <taxon>Streptomyces</taxon>
    </lineage>
</organism>
<feature type="signal peptide" evidence="3">
    <location>
        <begin position="1"/>
        <end position="30"/>
    </location>
</feature>
<dbReference type="SUPFAM" id="SSF141066">
    <property type="entry name" value="ICP-like"/>
    <property type="match status" value="1"/>
</dbReference>
<keyword evidence="3" id="KW-0732">Signal</keyword>
<keyword evidence="5" id="KW-1185">Reference proteome</keyword>
<proteinExistence type="predicted"/>
<gene>
    <name evidence="4" type="ORF">C4B68_13410</name>
</gene>